<evidence type="ECO:0000313" key="7">
    <source>
        <dbReference type="EMBL" id="KAL3095020.1"/>
    </source>
</evidence>
<dbReference type="PANTHER" id="PTHR11668">
    <property type="entry name" value="SERINE/THREONINE PROTEIN PHOSPHATASE"/>
    <property type="match status" value="1"/>
</dbReference>
<dbReference type="Gene3D" id="3.60.21.10">
    <property type="match status" value="1"/>
</dbReference>
<dbReference type="InterPro" id="IPR029052">
    <property type="entry name" value="Metallo-depent_PP-like"/>
</dbReference>
<proteinExistence type="predicted"/>
<dbReference type="GO" id="GO:0004722">
    <property type="term" value="F:protein serine/threonine phosphatase activity"/>
    <property type="evidence" value="ECO:0007669"/>
    <property type="project" value="UniProtKB-EC"/>
</dbReference>
<protein>
    <recommendedName>
        <fullName evidence="1">protein-serine/threonine phosphatase</fullName>
        <ecNumber evidence="1">3.1.3.16</ecNumber>
    </recommendedName>
</protein>
<dbReference type="AlphaFoldDB" id="A0ABD2JWV3"/>
<comment type="caution">
    <text evidence="7">The sequence shown here is derived from an EMBL/GenBank/DDBJ whole genome shotgun (WGS) entry which is preliminary data.</text>
</comment>
<dbReference type="PANTHER" id="PTHR11668:SF300">
    <property type="entry name" value="SERINE_THREONINE-PROTEIN PHOSPHATASE"/>
    <property type="match status" value="1"/>
</dbReference>
<dbReference type="Proteomes" id="UP001620645">
    <property type="component" value="Unassembled WGS sequence"/>
</dbReference>
<evidence type="ECO:0000256" key="6">
    <source>
        <dbReference type="SAM" id="MobiDB-lite"/>
    </source>
</evidence>
<evidence type="ECO:0000256" key="4">
    <source>
        <dbReference type="ARBA" id="ARBA00022912"/>
    </source>
</evidence>
<feature type="region of interest" description="Disordered" evidence="6">
    <location>
        <begin position="255"/>
        <end position="303"/>
    </location>
</feature>
<dbReference type="SUPFAM" id="SSF56300">
    <property type="entry name" value="Metallo-dependent phosphatases"/>
    <property type="match status" value="1"/>
</dbReference>
<evidence type="ECO:0000256" key="5">
    <source>
        <dbReference type="ARBA" id="ARBA00023211"/>
    </source>
</evidence>
<keyword evidence="8" id="KW-1185">Reference proteome</keyword>
<evidence type="ECO:0000256" key="1">
    <source>
        <dbReference type="ARBA" id="ARBA00013081"/>
    </source>
</evidence>
<dbReference type="EC" id="3.1.3.16" evidence="1"/>
<feature type="compositionally biased region" description="Basic residues" evidence="6">
    <location>
        <begin position="33"/>
        <end position="44"/>
    </location>
</feature>
<keyword evidence="5" id="KW-0464">Manganese</keyword>
<keyword evidence="4" id="KW-0904">Protein phosphatase</keyword>
<accession>A0ABD2JWV3</accession>
<gene>
    <name evidence="7" type="ORF">niasHS_006371</name>
</gene>
<organism evidence="7 8">
    <name type="scientific">Heterodera schachtii</name>
    <name type="common">Sugarbeet cyst nematode worm</name>
    <name type="synonym">Tylenchus schachtii</name>
    <dbReference type="NCBI Taxonomy" id="97005"/>
    <lineage>
        <taxon>Eukaryota</taxon>
        <taxon>Metazoa</taxon>
        <taxon>Ecdysozoa</taxon>
        <taxon>Nematoda</taxon>
        <taxon>Chromadorea</taxon>
        <taxon>Rhabditida</taxon>
        <taxon>Tylenchina</taxon>
        <taxon>Tylenchomorpha</taxon>
        <taxon>Tylenchoidea</taxon>
        <taxon>Heteroderidae</taxon>
        <taxon>Heteroderinae</taxon>
        <taxon>Heterodera</taxon>
    </lineage>
</organism>
<keyword evidence="2" id="KW-0479">Metal-binding</keyword>
<feature type="compositionally biased region" description="Basic residues" evidence="6">
    <location>
        <begin position="276"/>
        <end position="295"/>
    </location>
</feature>
<feature type="region of interest" description="Disordered" evidence="6">
    <location>
        <begin position="1"/>
        <end position="58"/>
    </location>
</feature>
<feature type="compositionally biased region" description="Low complexity" evidence="6">
    <location>
        <begin position="1"/>
        <end position="10"/>
    </location>
</feature>
<dbReference type="InterPro" id="IPR050341">
    <property type="entry name" value="PP1_catalytic_subunit"/>
</dbReference>
<evidence type="ECO:0000313" key="8">
    <source>
        <dbReference type="Proteomes" id="UP001620645"/>
    </source>
</evidence>
<keyword evidence="3" id="KW-0378">Hydrolase</keyword>
<evidence type="ECO:0000256" key="2">
    <source>
        <dbReference type="ARBA" id="ARBA00022723"/>
    </source>
</evidence>
<feature type="compositionally biased region" description="Basic and acidic residues" evidence="6">
    <location>
        <begin position="11"/>
        <end position="32"/>
    </location>
</feature>
<name>A0ABD2JWV3_HETSC</name>
<reference evidence="7 8" key="1">
    <citation type="submission" date="2024-10" db="EMBL/GenBank/DDBJ databases">
        <authorList>
            <person name="Kim D."/>
        </authorList>
    </citation>
    <scope>NUCLEOTIDE SEQUENCE [LARGE SCALE GENOMIC DNA]</scope>
    <source>
        <strain evidence="7">Taebaek</strain>
    </source>
</reference>
<dbReference type="GO" id="GO:0046872">
    <property type="term" value="F:metal ion binding"/>
    <property type="evidence" value="ECO:0007669"/>
    <property type="project" value="UniProtKB-KW"/>
</dbReference>
<dbReference type="EMBL" id="JBICCN010000085">
    <property type="protein sequence ID" value="KAL3095020.1"/>
    <property type="molecule type" value="Genomic_DNA"/>
</dbReference>
<sequence>MEKQQQQQQKSDQKEKIDEKPKNDQPKSDQKVKKVAVVRPRVVRKGNEEMAAEPEQQMEVDFSADDDGAPSLAARLSSVEKNQNTMLRILAEQSELMAEQKNMIEKLLKSTLHLVLRLRGGTSLSSGFVDAIITKVNRSSPHRFTDEENSSRTDVLWPTTTSRRSRRFISDRRTCPGAHWTRSSRRSTARLLIASRAEITDEELKQLCKAAKTAFRAQPTLVRIHPPAVIVCDIHGQFSDLKKIFTTHGLPPEQQYVSRRRASQVSPRTAAEEPRRVRRGRGRERAQPARHRLHRPSASTRHERRAILRGPPPLITLFSAPRYNGKNNTGEGWRNCTENDACRVEKSDRLTPHCFVLMTIIRLIMHLNSG</sequence>
<evidence type="ECO:0000256" key="3">
    <source>
        <dbReference type="ARBA" id="ARBA00022801"/>
    </source>
</evidence>